<dbReference type="PANTHER" id="PTHR24305">
    <property type="entry name" value="CYTOCHROME P450"/>
    <property type="match status" value="1"/>
</dbReference>
<evidence type="ECO:0000256" key="8">
    <source>
        <dbReference type="ARBA" id="ARBA00022989"/>
    </source>
</evidence>
<name>F8NJ55_SERL9</name>
<keyword evidence="14" id="KW-0732">Signal</keyword>
<dbReference type="GO" id="GO:0004497">
    <property type="term" value="F:monooxygenase activity"/>
    <property type="evidence" value="ECO:0007669"/>
    <property type="project" value="UniProtKB-KW"/>
</dbReference>
<dbReference type="InterPro" id="IPR036396">
    <property type="entry name" value="Cyt_P450_sf"/>
</dbReference>
<evidence type="ECO:0000256" key="12">
    <source>
        <dbReference type="ARBA" id="ARBA00023136"/>
    </source>
</evidence>
<keyword evidence="7 13" id="KW-0479">Metal-binding</keyword>
<sequence length="518" mass="57218">MASFVYLLVSLAIAQYTRYRFFRVRQDVHALSGPSSSIASWLWGHELLVFQHESTQLYSIWAHTFGSVFRIKAALFHEDIIVAADHAAVQHIFADTDNYVANVIGKGLVWAEGDDHKTQRRILNPAFSLESIKGMTTDIVECCEKIESSLVNRLLAHTGGVTVNIVEYMSSCTLNIIGRVAFGHDFKSTVLETSSSEPPTDAQAIRDSWNDHVNTGLTPSAFLAPLVVRAIPAITKAPLPLMQTQGAIKMIVRRLAGRLMQNGHGLAGGQSKDIFSILLNSRKGKEQGERGLTDEQILDNVSTFMMVGHETTAGSANFTLLELARRPDIQQKLRQEVIECGHELSYDHVQKLPYLDAIVKEGLRLYPASPQTERVALKDDVIPLSKPIRTSTGRTMNQIKIRKGQVIHIPFTTMQTNPAVWGPDAASFKPERWLIPGGVPPPSELPHGWSGLVTFCDGPRMCIGYRLAILEFKIILATLVRSLQFHDTEAVVLQKISPTLQAVTDGRGGLLPLHITLA</sequence>
<dbReference type="GeneID" id="18812557"/>
<evidence type="ECO:0000256" key="5">
    <source>
        <dbReference type="ARBA" id="ARBA00022617"/>
    </source>
</evidence>
<dbReference type="PANTHER" id="PTHR24305:SF166">
    <property type="entry name" value="CYTOCHROME P450 12A4, MITOCHONDRIAL-RELATED"/>
    <property type="match status" value="1"/>
</dbReference>
<comment type="subcellular location">
    <subcellularLocation>
        <location evidence="2">Membrane</location>
    </subcellularLocation>
</comment>
<evidence type="ECO:0000256" key="3">
    <source>
        <dbReference type="ARBA" id="ARBA00004721"/>
    </source>
</evidence>
<keyword evidence="10 13" id="KW-0408">Iron</keyword>
<keyword evidence="6" id="KW-0812">Transmembrane</keyword>
<feature type="signal peptide" evidence="14">
    <location>
        <begin position="1"/>
        <end position="19"/>
    </location>
</feature>
<evidence type="ECO:0000256" key="4">
    <source>
        <dbReference type="ARBA" id="ARBA00010617"/>
    </source>
</evidence>
<gene>
    <name evidence="15" type="ORF">SERLADRAFT_405505</name>
</gene>
<evidence type="ECO:0000256" key="13">
    <source>
        <dbReference type="PIRSR" id="PIRSR602401-1"/>
    </source>
</evidence>
<protein>
    <recommendedName>
        <fullName evidence="16">Cytochrome P450</fullName>
    </recommendedName>
</protein>
<feature type="binding site" description="axial binding residue" evidence="13">
    <location>
        <position position="462"/>
    </location>
    <ligand>
        <name>heme</name>
        <dbReference type="ChEBI" id="CHEBI:30413"/>
    </ligand>
    <ligandPart>
        <name>Fe</name>
        <dbReference type="ChEBI" id="CHEBI:18248"/>
    </ligandPart>
</feature>
<keyword evidence="9" id="KW-0560">Oxidoreductase</keyword>
<comment type="pathway">
    <text evidence="3">Secondary metabolite biosynthesis; terpenoid biosynthesis.</text>
</comment>
<dbReference type="InterPro" id="IPR001128">
    <property type="entry name" value="Cyt_P450"/>
</dbReference>
<dbReference type="HOGENOM" id="CLU_001570_5_11_1"/>
<evidence type="ECO:0000256" key="1">
    <source>
        <dbReference type="ARBA" id="ARBA00001971"/>
    </source>
</evidence>
<dbReference type="InterPro" id="IPR002401">
    <property type="entry name" value="Cyt_P450_E_grp-I"/>
</dbReference>
<evidence type="ECO:0000256" key="7">
    <source>
        <dbReference type="ARBA" id="ARBA00022723"/>
    </source>
</evidence>
<dbReference type="GO" id="GO:0016020">
    <property type="term" value="C:membrane"/>
    <property type="evidence" value="ECO:0007669"/>
    <property type="project" value="UniProtKB-SubCell"/>
</dbReference>
<comment type="similarity">
    <text evidence="4">Belongs to the cytochrome P450 family.</text>
</comment>
<dbReference type="PRINTS" id="PR00463">
    <property type="entry name" value="EP450I"/>
</dbReference>
<keyword evidence="11" id="KW-0503">Monooxygenase</keyword>
<dbReference type="GO" id="GO:0020037">
    <property type="term" value="F:heme binding"/>
    <property type="evidence" value="ECO:0007669"/>
    <property type="project" value="InterPro"/>
</dbReference>
<dbReference type="SUPFAM" id="SSF48264">
    <property type="entry name" value="Cytochrome P450"/>
    <property type="match status" value="1"/>
</dbReference>
<evidence type="ECO:0008006" key="16">
    <source>
        <dbReference type="Google" id="ProtNLM"/>
    </source>
</evidence>
<dbReference type="OrthoDB" id="1470350at2759"/>
<reference evidence="15" key="1">
    <citation type="submission" date="2011-04" db="EMBL/GenBank/DDBJ databases">
        <title>Evolution of plant cell wall degrading machinery underlies the functional diversity of forest fungi.</title>
        <authorList>
            <consortium name="US DOE Joint Genome Institute (JGI-PGF)"/>
            <person name="Eastwood D.C."/>
            <person name="Floudas D."/>
            <person name="Binder M."/>
            <person name="Majcherczyk A."/>
            <person name="Schneider P."/>
            <person name="Aerts A."/>
            <person name="Asiegbu F.O."/>
            <person name="Baker S.E."/>
            <person name="Barry K."/>
            <person name="Bendiksby M."/>
            <person name="Blumentritt M."/>
            <person name="Coutinho P.M."/>
            <person name="Cullen D."/>
            <person name="Cullen D."/>
            <person name="Gathman A."/>
            <person name="Goodell B."/>
            <person name="Henrissat B."/>
            <person name="Ihrmark K."/>
            <person name="Kauserud H."/>
            <person name="Kohler A."/>
            <person name="LaButti K."/>
            <person name="Lapidus A."/>
            <person name="Lavin J.L."/>
            <person name="Lee Y.-H."/>
            <person name="Lindquist E."/>
            <person name="Lilly W."/>
            <person name="Lucas S."/>
            <person name="Morin E."/>
            <person name="Murat C."/>
            <person name="Oguiza J.A."/>
            <person name="Park J."/>
            <person name="Pisabarro A.G."/>
            <person name="Riley R."/>
            <person name="Rosling A."/>
            <person name="Salamov A."/>
            <person name="Schmidt O."/>
            <person name="Schmutz J."/>
            <person name="Skrede I."/>
            <person name="Stenlid J."/>
            <person name="Wiebenga A."/>
            <person name="Xie X."/>
            <person name="Kues U."/>
            <person name="Hibbett D.S."/>
            <person name="Hoffmeister D."/>
            <person name="Hogberg N."/>
            <person name="Martin F."/>
            <person name="Grigoriev I.V."/>
            <person name="Watkinson S.C."/>
        </authorList>
    </citation>
    <scope>NUCLEOTIDE SEQUENCE</scope>
    <source>
        <strain evidence="15">S7.9</strain>
    </source>
</reference>
<feature type="chain" id="PRO_5003376148" description="Cytochrome P450" evidence="14">
    <location>
        <begin position="20"/>
        <end position="518"/>
    </location>
</feature>
<dbReference type="Gene3D" id="1.10.630.10">
    <property type="entry name" value="Cytochrome P450"/>
    <property type="match status" value="1"/>
</dbReference>
<organism>
    <name type="scientific">Serpula lacrymans var. lacrymans (strain S7.9)</name>
    <name type="common">Dry rot fungus</name>
    <dbReference type="NCBI Taxonomy" id="578457"/>
    <lineage>
        <taxon>Eukaryota</taxon>
        <taxon>Fungi</taxon>
        <taxon>Dikarya</taxon>
        <taxon>Basidiomycota</taxon>
        <taxon>Agaricomycotina</taxon>
        <taxon>Agaricomycetes</taxon>
        <taxon>Agaricomycetidae</taxon>
        <taxon>Boletales</taxon>
        <taxon>Coniophorineae</taxon>
        <taxon>Serpulaceae</taxon>
        <taxon>Serpula</taxon>
    </lineage>
</organism>
<evidence type="ECO:0000256" key="6">
    <source>
        <dbReference type="ARBA" id="ARBA00022692"/>
    </source>
</evidence>
<keyword evidence="12" id="KW-0472">Membrane</keyword>
<keyword evidence="8" id="KW-1133">Transmembrane helix</keyword>
<dbReference type="GO" id="GO:0016705">
    <property type="term" value="F:oxidoreductase activity, acting on paired donors, with incorporation or reduction of molecular oxygen"/>
    <property type="evidence" value="ECO:0007669"/>
    <property type="project" value="InterPro"/>
</dbReference>
<dbReference type="InterPro" id="IPR050121">
    <property type="entry name" value="Cytochrome_P450_monoxygenase"/>
</dbReference>
<evidence type="ECO:0000256" key="10">
    <source>
        <dbReference type="ARBA" id="ARBA00023004"/>
    </source>
</evidence>
<comment type="cofactor">
    <cofactor evidence="1 13">
        <name>heme</name>
        <dbReference type="ChEBI" id="CHEBI:30413"/>
    </cofactor>
</comment>
<accession>F8NJ55</accession>
<proteinExistence type="inferred from homology"/>
<dbReference type="GO" id="GO:0005506">
    <property type="term" value="F:iron ion binding"/>
    <property type="evidence" value="ECO:0007669"/>
    <property type="project" value="InterPro"/>
</dbReference>
<dbReference type="AlphaFoldDB" id="F8NJ55"/>
<evidence type="ECO:0000256" key="9">
    <source>
        <dbReference type="ARBA" id="ARBA00023002"/>
    </source>
</evidence>
<evidence type="ECO:0000256" key="11">
    <source>
        <dbReference type="ARBA" id="ARBA00023033"/>
    </source>
</evidence>
<dbReference type="PRINTS" id="PR00385">
    <property type="entry name" value="P450"/>
</dbReference>
<evidence type="ECO:0000313" key="15">
    <source>
        <dbReference type="EMBL" id="EGO29539.1"/>
    </source>
</evidence>
<dbReference type="Pfam" id="PF00067">
    <property type="entry name" value="p450"/>
    <property type="match status" value="1"/>
</dbReference>
<evidence type="ECO:0000256" key="2">
    <source>
        <dbReference type="ARBA" id="ARBA00004370"/>
    </source>
</evidence>
<dbReference type="EMBL" id="GL945429">
    <property type="protein sequence ID" value="EGO29539.1"/>
    <property type="molecule type" value="Genomic_DNA"/>
</dbReference>
<dbReference type="RefSeq" id="XP_007313781.1">
    <property type="nucleotide sequence ID" value="XM_007313719.1"/>
</dbReference>
<keyword evidence="5 13" id="KW-0349">Heme</keyword>
<evidence type="ECO:0000256" key="14">
    <source>
        <dbReference type="SAM" id="SignalP"/>
    </source>
</evidence>
<dbReference type="KEGG" id="sla:SERLADRAFT_405505"/>
<dbReference type="Proteomes" id="UP000008064">
    <property type="component" value="Unassembled WGS sequence"/>
</dbReference>